<gene>
    <name evidence="1" type="ORF">F383_03912</name>
</gene>
<accession>A0A0B0PCJ4</accession>
<protein>
    <submittedName>
        <fullName evidence="1">Uncharacterized protein</fullName>
    </submittedName>
</protein>
<dbReference type="Proteomes" id="UP000032142">
    <property type="component" value="Unassembled WGS sequence"/>
</dbReference>
<proteinExistence type="predicted"/>
<keyword evidence="2" id="KW-1185">Reference proteome</keyword>
<dbReference type="EMBL" id="KN422219">
    <property type="protein sequence ID" value="KHG22592.1"/>
    <property type="molecule type" value="Genomic_DNA"/>
</dbReference>
<dbReference type="AlphaFoldDB" id="A0A0B0PCJ4"/>
<name>A0A0B0PCJ4_GOSAR</name>
<sequence>MVDKSLHSSWDFLYPIYWNIELLSFCRQDMCHFIFHPWYASPSTQASLNPSSSVKITACKHALASAMVEFKMLFHG</sequence>
<evidence type="ECO:0000313" key="1">
    <source>
        <dbReference type="EMBL" id="KHG22592.1"/>
    </source>
</evidence>
<organism evidence="1 2">
    <name type="scientific">Gossypium arboreum</name>
    <name type="common">Tree cotton</name>
    <name type="synonym">Gossypium nanking</name>
    <dbReference type="NCBI Taxonomy" id="29729"/>
    <lineage>
        <taxon>Eukaryota</taxon>
        <taxon>Viridiplantae</taxon>
        <taxon>Streptophyta</taxon>
        <taxon>Embryophyta</taxon>
        <taxon>Tracheophyta</taxon>
        <taxon>Spermatophyta</taxon>
        <taxon>Magnoliopsida</taxon>
        <taxon>eudicotyledons</taxon>
        <taxon>Gunneridae</taxon>
        <taxon>Pentapetalae</taxon>
        <taxon>rosids</taxon>
        <taxon>malvids</taxon>
        <taxon>Malvales</taxon>
        <taxon>Malvaceae</taxon>
        <taxon>Malvoideae</taxon>
        <taxon>Gossypium</taxon>
    </lineage>
</organism>
<reference evidence="2" key="1">
    <citation type="submission" date="2014-09" db="EMBL/GenBank/DDBJ databases">
        <authorList>
            <person name="Mudge J."/>
            <person name="Ramaraj T."/>
            <person name="Lindquist I.E."/>
            <person name="Bharti A.K."/>
            <person name="Sundararajan A."/>
            <person name="Cameron C.T."/>
            <person name="Woodward J.E."/>
            <person name="May G.D."/>
            <person name="Brubaker C."/>
            <person name="Broadhvest J."/>
            <person name="Wilkins T.A."/>
        </authorList>
    </citation>
    <scope>NUCLEOTIDE SEQUENCE</scope>
    <source>
        <strain evidence="2">cv. AKA8401</strain>
    </source>
</reference>
<evidence type="ECO:0000313" key="2">
    <source>
        <dbReference type="Proteomes" id="UP000032142"/>
    </source>
</evidence>